<dbReference type="Proteomes" id="UP000217758">
    <property type="component" value="Chromosome"/>
</dbReference>
<dbReference type="SUPFAM" id="SSF51735">
    <property type="entry name" value="NAD(P)-binding Rossmann-fold domains"/>
    <property type="match status" value="1"/>
</dbReference>
<keyword evidence="4" id="KW-1185">Reference proteome</keyword>
<name>A0A1L7LMA4_9STRE</name>
<comment type="similarity">
    <text evidence="1">Belongs to the short-chain dehydrogenases/reductases (SDR) family.</text>
</comment>
<dbReference type="InterPro" id="IPR036291">
    <property type="entry name" value="NAD(P)-bd_dom_sf"/>
</dbReference>
<dbReference type="PRINTS" id="PR00081">
    <property type="entry name" value="GDHRDH"/>
</dbReference>
<evidence type="ECO:0000313" key="3">
    <source>
        <dbReference type="EMBL" id="BAQ25299.1"/>
    </source>
</evidence>
<dbReference type="KEGG" id="strg:SRT_20380"/>
<proteinExistence type="inferred from homology"/>
<dbReference type="EMBL" id="AP014612">
    <property type="protein sequence ID" value="BAQ25299.1"/>
    <property type="molecule type" value="Genomic_DNA"/>
</dbReference>
<organism evidence="3 4">
    <name type="scientific">Streptococcus troglodytae</name>
    <dbReference type="NCBI Taxonomy" id="1111760"/>
    <lineage>
        <taxon>Bacteria</taxon>
        <taxon>Bacillati</taxon>
        <taxon>Bacillota</taxon>
        <taxon>Bacilli</taxon>
        <taxon>Lactobacillales</taxon>
        <taxon>Streptococcaceae</taxon>
        <taxon>Streptococcus</taxon>
    </lineage>
</organism>
<accession>A0A1L7LMA4</accession>
<dbReference type="PANTHER" id="PTHR42901">
    <property type="entry name" value="ALCOHOL DEHYDROGENASE"/>
    <property type="match status" value="1"/>
</dbReference>
<evidence type="ECO:0000313" key="4">
    <source>
        <dbReference type="Proteomes" id="UP000217758"/>
    </source>
</evidence>
<evidence type="ECO:0000256" key="1">
    <source>
        <dbReference type="ARBA" id="ARBA00006484"/>
    </source>
</evidence>
<reference evidence="3 4" key="1">
    <citation type="journal article" date="2016" name="Microbiol. Immunol.">
        <title>Complete genome sequence of Streptococcus troglodytae TKU31 isolated from the oral cavity of a chimpanzee (Pan troglodytes).</title>
        <authorList>
            <person name="Okamoto M."/>
            <person name="Naito M."/>
            <person name="Miyanohara M."/>
            <person name="Imai S."/>
            <person name="Nomura Y."/>
            <person name="Saito W."/>
            <person name="Momoi Y."/>
            <person name="Takada K."/>
            <person name="Miyabe-Nishiwaki T."/>
            <person name="Tomonaga M."/>
            <person name="Hanada N."/>
        </authorList>
    </citation>
    <scope>NUCLEOTIDE SEQUENCE [LARGE SCALE GENOMIC DNA]</scope>
    <source>
        <strain evidence="4">TKU 31</strain>
    </source>
</reference>
<evidence type="ECO:0000256" key="2">
    <source>
        <dbReference type="ARBA" id="ARBA00023002"/>
    </source>
</evidence>
<dbReference type="Pfam" id="PF00106">
    <property type="entry name" value="adh_short"/>
    <property type="match status" value="1"/>
</dbReference>
<dbReference type="GO" id="GO:0016491">
    <property type="term" value="F:oxidoreductase activity"/>
    <property type="evidence" value="ECO:0007669"/>
    <property type="project" value="UniProtKB-KW"/>
</dbReference>
<keyword evidence="2" id="KW-0560">Oxidoreductase</keyword>
<dbReference type="PROSITE" id="PS00061">
    <property type="entry name" value="ADH_SHORT"/>
    <property type="match status" value="1"/>
</dbReference>
<dbReference type="AlphaFoldDB" id="A0A1L7LMA4"/>
<dbReference type="InterPro" id="IPR002347">
    <property type="entry name" value="SDR_fam"/>
</dbReference>
<sequence>MMHYKNYVCITGASSGIGLETAKAFASLGSNLILIARRQERLEKLKEELLTSFPKLDIVVKSVDLSISENVFKLYQELKSYQILTWINNAGFGNYDSVDHQNLDKITKMLHLNIEALTILSSLYVKDYKNVEGTQLINLSSRGGYMLVENAVTYCASKFYVSAFTEGLALELAANHCPLKAKVLAPAATKSEFGQVAADTDSYDYDKHFTIYHTSKEMADFLIELYYSDKIVGLVDVNDFNFKLSEPLFKH</sequence>
<dbReference type="InterPro" id="IPR020904">
    <property type="entry name" value="Sc_DH/Rdtase_CS"/>
</dbReference>
<dbReference type="RefSeq" id="WP_128833960.1">
    <property type="nucleotide sequence ID" value="NZ_AP014612.1"/>
</dbReference>
<protein>
    <submittedName>
        <fullName evidence="3">Short-chain dehydrogenase</fullName>
    </submittedName>
</protein>
<dbReference type="PANTHER" id="PTHR42901:SF1">
    <property type="entry name" value="ALCOHOL DEHYDROGENASE"/>
    <property type="match status" value="1"/>
</dbReference>
<gene>
    <name evidence="3" type="ORF">SRT_20380</name>
</gene>
<dbReference type="Gene3D" id="3.40.50.720">
    <property type="entry name" value="NAD(P)-binding Rossmann-like Domain"/>
    <property type="match status" value="1"/>
</dbReference>